<dbReference type="PANTHER" id="PTHR33116">
    <property type="entry name" value="REVERSE TRANSCRIPTASE ZINC-BINDING DOMAIN-CONTAINING PROTEIN-RELATED-RELATED"/>
    <property type="match status" value="1"/>
</dbReference>
<organism evidence="1 2">
    <name type="scientific">Trifolium medium</name>
    <dbReference type="NCBI Taxonomy" id="97028"/>
    <lineage>
        <taxon>Eukaryota</taxon>
        <taxon>Viridiplantae</taxon>
        <taxon>Streptophyta</taxon>
        <taxon>Embryophyta</taxon>
        <taxon>Tracheophyta</taxon>
        <taxon>Spermatophyta</taxon>
        <taxon>Magnoliopsida</taxon>
        <taxon>eudicotyledons</taxon>
        <taxon>Gunneridae</taxon>
        <taxon>Pentapetalae</taxon>
        <taxon>rosids</taxon>
        <taxon>fabids</taxon>
        <taxon>Fabales</taxon>
        <taxon>Fabaceae</taxon>
        <taxon>Papilionoideae</taxon>
        <taxon>50 kb inversion clade</taxon>
        <taxon>NPAAA clade</taxon>
        <taxon>Hologalegina</taxon>
        <taxon>IRL clade</taxon>
        <taxon>Trifolieae</taxon>
        <taxon>Trifolium</taxon>
    </lineage>
</organism>
<dbReference type="EMBL" id="LXQA010024416">
    <property type="protein sequence ID" value="MCH93212.1"/>
    <property type="molecule type" value="Genomic_DNA"/>
</dbReference>
<sequence length="273" mass="30560">YVDDTLFIGEASVDNLWMLKAILRCFELASSLRVNFSKSSVMGVNSKREGTWLPLLDLISRRLGAWSNRFISLGGRVVLLNSILNSIHIFHLSFLRLPSKVWRQIVRLQRNFLSGGVRGVHKISWVNWSDVCRPKSEGGLGVRDLQKVNLALLGKWRWRLISGSEGLWKDIVCARYGPLGCSSHLGGRVGGLRAASSWWKDISLLGGSPESSSDWFSAGVRKVIGNGLSTSFWADPWLGEVMLKDQFPRLFQVSIDQGVQVESFGRWDGGVWN</sequence>
<reference evidence="1 2" key="1">
    <citation type="journal article" date="2018" name="Front. Plant Sci.">
        <title>Red Clover (Trifolium pratense) and Zigzag Clover (T. medium) - A Picture of Genomic Similarities and Differences.</title>
        <authorList>
            <person name="Dluhosova J."/>
            <person name="Istvanek J."/>
            <person name="Nedelnik J."/>
            <person name="Repkova J."/>
        </authorList>
    </citation>
    <scope>NUCLEOTIDE SEQUENCE [LARGE SCALE GENOMIC DNA]</scope>
    <source>
        <strain evidence="2">cv. 10/8</strain>
        <tissue evidence="1">Leaf</tissue>
    </source>
</reference>
<accession>A0A392N0U5</accession>
<dbReference type="Proteomes" id="UP000265520">
    <property type="component" value="Unassembled WGS sequence"/>
</dbReference>
<proteinExistence type="predicted"/>
<keyword evidence="2" id="KW-1185">Reference proteome</keyword>
<comment type="caution">
    <text evidence="1">The sequence shown here is derived from an EMBL/GenBank/DDBJ whole genome shotgun (WGS) entry which is preliminary data.</text>
</comment>
<dbReference type="AlphaFoldDB" id="A0A392N0U5"/>
<evidence type="ECO:0000313" key="2">
    <source>
        <dbReference type="Proteomes" id="UP000265520"/>
    </source>
</evidence>
<dbReference type="PANTHER" id="PTHR33116:SF78">
    <property type="entry name" value="OS12G0587133 PROTEIN"/>
    <property type="match status" value="1"/>
</dbReference>
<protein>
    <submittedName>
        <fullName evidence="1">Ribonuclease H protein</fullName>
    </submittedName>
</protein>
<evidence type="ECO:0000313" key="1">
    <source>
        <dbReference type="EMBL" id="MCH93212.1"/>
    </source>
</evidence>
<feature type="non-terminal residue" evidence="1">
    <location>
        <position position="1"/>
    </location>
</feature>
<name>A0A392N0U5_9FABA</name>